<keyword evidence="10" id="KW-0443">Lipid metabolism</keyword>
<feature type="compositionally biased region" description="Polar residues" evidence="16">
    <location>
        <begin position="1"/>
        <end position="14"/>
    </location>
</feature>
<keyword evidence="8 17" id="KW-0812">Transmembrane</keyword>
<proteinExistence type="inferred from homology"/>
<feature type="region of interest" description="Disordered" evidence="16">
    <location>
        <begin position="1"/>
        <end position="41"/>
    </location>
</feature>
<sequence length="312" mass="33569">MSQDTSKASTSSQAADLAASPSESQASDPALDSATQPKDEEFARKAHRLAEEVFEEVVEEKEVNGRKVKHKGIYLLPNLFTTGALFSGFYSIIAGMNGDFSAAAIAIFVAMILDGLDGRVARLTGTESAFGEQYDSLADMVSFGVAPALVAFTWMLQDLGQFGWIAAFVYVAGTALRLARFNVQVGSVDKKWFIGLPSPSAAAIVAALVWVLHDFALESALIQILVAVVIAAVGLLMVSNVRYYSFKDIDLKNRVPFIALLILVLVISIIALEPGVMLLLLFLGYGFSGPVRSVVRRQTLVEKKNAKGEGTR</sequence>
<feature type="transmembrane region" description="Helical" evidence="17">
    <location>
        <begin position="219"/>
        <end position="243"/>
    </location>
</feature>
<evidence type="ECO:0000256" key="12">
    <source>
        <dbReference type="ARBA" id="ARBA00023209"/>
    </source>
</evidence>
<evidence type="ECO:0000256" key="10">
    <source>
        <dbReference type="ARBA" id="ARBA00023098"/>
    </source>
</evidence>
<reference evidence="18 19" key="1">
    <citation type="submission" date="2024-02" db="EMBL/GenBank/DDBJ databases">
        <title>Marinospirillum sp. MEB 164 isolated from Lonar lake sediment.</title>
        <authorList>
            <person name="Joshi A."/>
            <person name="Thite S."/>
        </authorList>
    </citation>
    <scope>NUCLEOTIDE SEQUENCE [LARGE SCALE GENOMIC DNA]</scope>
    <source>
        <strain evidence="18 19">MEB164</strain>
    </source>
</reference>
<evidence type="ECO:0000256" key="1">
    <source>
        <dbReference type="ARBA" id="ARBA00000287"/>
    </source>
</evidence>
<evidence type="ECO:0000256" key="17">
    <source>
        <dbReference type="SAM" id="Phobius"/>
    </source>
</evidence>
<organism evidence="18 19">
    <name type="scientific">Marinospirillum alkalitolerans</name>
    <dbReference type="NCBI Taxonomy" id="3123374"/>
    <lineage>
        <taxon>Bacteria</taxon>
        <taxon>Pseudomonadati</taxon>
        <taxon>Pseudomonadota</taxon>
        <taxon>Gammaproteobacteria</taxon>
        <taxon>Oceanospirillales</taxon>
        <taxon>Oceanospirillaceae</taxon>
        <taxon>Marinospirillum</taxon>
    </lineage>
</organism>
<feature type="transmembrane region" description="Helical" evidence="17">
    <location>
        <begin position="192"/>
        <end position="213"/>
    </location>
</feature>
<keyword evidence="12" id="KW-0594">Phospholipid biosynthesis</keyword>
<evidence type="ECO:0000256" key="8">
    <source>
        <dbReference type="ARBA" id="ARBA00022692"/>
    </source>
</evidence>
<feature type="transmembrane region" description="Helical" evidence="17">
    <location>
        <begin position="278"/>
        <end position="295"/>
    </location>
</feature>
<dbReference type="InterPro" id="IPR004533">
    <property type="entry name" value="CDP-diaglyc--ser_O-PTrfase"/>
</dbReference>
<comment type="similarity">
    <text evidence="3 15">Belongs to the CDP-alcohol phosphatidyltransferase class-I family.</text>
</comment>
<evidence type="ECO:0000256" key="16">
    <source>
        <dbReference type="SAM" id="MobiDB-lite"/>
    </source>
</evidence>
<evidence type="ECO:0000256" key="6">
    <source>
        <dbReference type="ARBA" id="ARBA00022516"/>
    </source>
</evidence>
<dbReference type="InterPro" id="IPR000462">
    <property type="entry name" value="CDP-OH_P_trans"/>
</dbReference>
<evidence type="ECO:0000256" key="9">
    <source>
        <dbReference type="ARBA" id="ARBA00022989"/>
    </source>
</evidence>
<feature type="transmembrane region" description="Helical" evidence="17">
    <location>
        <begin position="162"/>
        <end position="180"/>
    </location>
</feature>
<keyword evidence="9 17" id="KW-1133">Transmembrane helix</keyword>
<evidence type="ECO:0000256" key="7">
    <source>
        <dbReference type="ARBA" id="ARBA00022679"/>
    </source>
</evidence>
<feature type="transmembrane region" description="Helical" evidence="17">
    <location>
        <begin position="73"/>
        <end position="94"/>
    </location>
</feature>
<evidence type="ECO:0000256" key="13">
    <source>
        <dbReference type="ARBA" id="ARBA00023264"/>
    </source>
</evidence>
<comment type="caution">
    <text evidence="18">The sequence shown here is derived from an EMBL/GenBank/DDBJ whole genome shotgun (WGS) entry which is preliminary data.</text>
</comment>
<keyword evidence="6" id="KW-0444">Lipid biosynthesis</keyword>
<dbReference type="EMBL" id="JBANFI010000010">
    <property type="protein sequence ID" value="MFK7161823.1"/>
    <property type="molecule type" value="Genomic_DNA"/>
</dbReference>
<keyword evidence="11 17" id="KW-0472">Membrane</keyword>
<evidence type="ECO:0000256" key="4">
    <source>
        <dbReference type="ARBA" id="ARBA00013174"/>
    </source>
</evidence>
<comment type="catalytic activity">
    <reaction evidence="1">
        <text>a CDP-1,2-diacyl-sn-glycerol + L-serine = a 1,2-diacyl-sn-glycero-3-phospho-L-serine + CMP + H(+)</text>
        <dbReference type="Rhea" id="RHEA:16913"/>
        <dbReference type="ChEBI" id="CHEBI:15378"/>
        <dbReference type="ChEBI" id="CHEBI:33384"/>
        <dbReference type="ChEBI" id="CHEBI:57262"/>
        <dbReference type="ChEBI" id="CHEBI:58332"/>
        <dbReference type="ChEBI" id="CHEBI:60377"/>
        <dbReference type="EC" id="2.7.8.8"/>
    </reaction>
</comment>
<dbReference type="PANTHER" id="PTHR14269:SF61">
    <property type="entry name" value="CDP-DIACYLGLYCEROL--SERINE O-PHOSPHATIDYLTRANSFERASE"/>
    <property type="match status" value="1"/>
</dbReference>
<dbReference type="InterPro" id="IPR048254">
    <property type="entry name" value="CDP_ALCOHOL_P_TRANSF_CS"/>
</dbReference>
<evidence type="ECO:0000256" key="5">
    <source>
        <dbReference type="ARBA" id="ARBA00017171"/>
    </source>
</evidence>
<accession>A0ABW8Q1V5</accession>
<evidence type="ECO:0000256" key="14">
    <source>
        <dbReference type="ARBA" id="ARBA00032361"/>
    </source>
</evidence>
<evidence type="ECO:0000313" key="18">
    <source>
        <dbReference type="EMBL" id="MFK7161823.1"/>
    </source>
</evidence>
<evidence type="ECO:0000256" key="3">
    <source>
        <dbReference type="ARBA" id="ARBA00010441"/>
    </source>
</evidence>
<dbReference type="PROSITE" id="PS00379">
    <property type="entry name" value="CDP_ALCOHOL_P_TRANSF"/>
    <property type="match status" value="1"/>
</dbReference>
<keyword evidence="7 15" id="KW-0808">Transferase</keyword>
<name>A0ABW8Q1V5_9GAMM</name>
<dbReference type="InterPro" id="IPR043130">
    <property type="entry name" value="CDP-OH_PTrfase_TM_dom"/>
</dbReference>
<dbReference type="InterPro" id="IPR050324">
    <property type="entry name" value="CDP-alcohol_PTase-I"/>
</dbReference>
<comment type="subcellular location">
    <subcellularLocation>
        <location evidence="2">Endomembrane system</location>
        <topology evidence="2">Multi-pass membrane protein</topology>
    </subcellularLocation>
</comment>
<evidence type="ECO:0000256" key="2">
    <source>
        <dbReference type="ARBA" id="ARBA00004127"/>
    </source>
</evidence>
<keyword evidence="13" id="KW-1208">Phospholipid metabolism</keyword>
<protein>
    <recommendedName>
        <fullName evidence="5">CDP-diacylglycerol--serine O-phosphatidyltransferase</fullName>
        <ecNumber evidence="4">2.7.8.8</ecNumber>
    </recommendedName>
    <alternativeName>
        <fullName evidence="14">Phosphatidylserine synthase</fullName>
    </alternativeName>
</protein>
<dbReference type="GO" id="GO:0003882">
    <property type="term" value="F:CDP-diacylglycerol-serine O-phosphatidyltransferase activity"/>
    <property type="evidence" value="ECO:0007669"/>
    <property type="project" value="UniProtKB-EC"/>
</dbReference>
<dbReference type="Pfam" id="PF01066">
    <property type="entry name" value="CDP-OH_P_transf"/>
    <property type="match status" value="1"/>
</dbReference>
<feature type="transmembrane region" description="Helical" evidence="17">
    <location>
        <begin position="255"/>
        <end position="272"/>
    </location>
</feature>
<dbReference type="EC" id="2.7.8.8" evidence="4"/>
<dbReference type="RefSeq" id="WP_405341397.1">
    <property type="nucleotide sequence ID" value="NZ_JBANFI010000010.1"/>
</dbReference>
<dbReference type="NCBIfam" id="TIGR00473">
    <property type="entry name" value="pssA"/>
    <property type="match status" value="1"/>
</dbReference>
<dbReference type="Gene3D" id="1.20.120.1760">
    <property type="match status" value="1"/>
</dbReference>
<dbReference type="PANTHER" id="PTHR14269">
    <property type="entry name" value="CDP-DIACYLGLYCEROL--GLYCEROL-3-PHOSPHATE 3-PHOSPHATIDYLTRANSFERASE-RELATED"/>
    <property type="match status" value="1"/>
</dbReference>
<evidence type="ECO:0000256" key="15">
    <source>
        <dbReference type="RuleBase" id="RU003750"/>
    </source>
</evidence>
<evidence type="ECO:0000256" key="11">
    <source>
        <dbReference type="ARBA" id="ARBA00023136"/>
    </source>
</evidence>
<evidence type="ECO:0000313" key="19">
    <source>
        <dbReference type="Proteomes" id="UP001621714"/>
    </source>
</evidence>
<gene>
    <name evidence="18" type="primary">pssA</name>
    <name evidence="18" type="ORF">V6U78_12335</name>
</gene>
<dbReference type="Proteomes" id="UP001621714">
    <property type="component" value="Unassembled WGS sequence"/>
</dbReference>
<keyword evidence="19" id="KW-1185">Reference proteome</keyword>